<evidence type="ECO:0008006" key="3">
    <source>
        <dbReference type="Google" id="ProtNLM"/>
    </source>
</evidence>
<dbReference type="InterPro" id="IPR008309">
    <property type="entry name" value="YdbL"/>
</dbReference>
<evidence type="ECO:0000313" key="1">
    <source>
        <dbReference type="EMBL" id="SLM32984.1"/>
    </source>
</evidence>
<keyword evidence="2" id="KW-1185">Reference proteome</keyword>
<reference evidence="1 2" key="1">
    <citation type="submission" date="2017-03" db="EMBL/GenBank/DDBJ databases">
        <authorList>
            <person name="Afonso C.L."/>
            <person name="Miller P.J."/>
            <person name="Scott M.A."/>
            <person name="Spackman E."/>
            <person name="Goraichik I."/>
            <person name="Dimitrov K.M."/>
            <person name="Suarez D.L."/>
            <person name="Swayne D.E."/>
        </authorList>
    </citation>
    <scope>NUCLEOTIDE SEQUENCE [LARGE SCALE GENOMIC DNA]</scope>
    <source>
        <strain evidence="1">PRJEB14757</strain>
    </source>
</reference>
<evidence type="ECO:0000313" key="2">
    <source>
        <dbReference type="Proteomes" id="UP000191931"/>
    </source>
</evidence>
<dbReference type="Proteomes" id="UP000191931">
    <property type="component" value="Unassembled WGS sequence"/>
</dbReference>
<name>A0A1W1HKI1_9BACT</name>
<proteinExistence type="predicted"/>
<dbReference type="Pfam" id="PF07027">
    <property type="entry name" value="DUF1318"/>
    <property type="match status" value="1"/>
</dbReference>
<gene>
    <name evidence="1" type="ORF">MTBBW1_830056</name>
</gene>
<dbReference type="AlphaFoldDB" id="A0A1W1HKI1"/>
<dbReference type="STRING" id="1246637.MTBBW1_830056"/>
<sequence length="152" mass="17076">MAVETRHALSSPPPIMKMMRGIFTVKGDLDMSKKNMLSLGVFVLFLFAVVSLSMADDIKQRMKERLPVIVQMKQQGLVGENSKGYLEYVTSARPNPQIVDAENSDRKKVYSIIAKQQGATIDKVEQLRALQIVQKAAKGEFLQKADGTWYQK</sequence>
<dbReference type="EMBL" id="FWEV01000329">
    <property type="protein sequence ID" value="SLM32984.1"/>
    <property type="molecule type" value="Genomic_DNA"/>
</dbReference>
<protein>
    <recommendedName>
        <fullName evidence="3">DUF1318 domain-containing protein</fullName>
    </recommendedName>
</protein>
<accession>A0A1W1HKI1</accession>
<dbReference type="OrthoDB" id="198301at2"/>
<organism evidence="1 2">
    <name type="scientific">Desulfamplus magnetovallimortis</name>
    <dbReference type="NCBI Taxonomy" id="1246637"/>
    <lineage>
        <taxon>Bacteria</taxon>
        <taxon>Pseudomonadati</taxon>
        <taxon>Thermodesulfobacteriota</taxon>
        <taxon>Desulfobacteria</taxon>
        <taxon>Desulfobacterales</taxon>
        <taxon>Desulfobacteraceae</taxon>
        <taxon>Desulfamplus</taxon>
    </lineage>
</organism>